<keyword evidence="4" id="KW-0732">Signal</keyword>
<dbReference type="PANTHER" id="PTHR42953:SF1">
    <property type="entry name" value="METAL-BINDING PROTEIN HI_0362-RELATED"/>
    <property type="match status" value="1"/>
</dbReference>
<dbReference type="EMBL" id="DXHX01000040">
    <property type="protein sequence ID" value="HIV73995.1"/>
    <property type="molecule type" value="Genomic_DNA"/>
</dbReference>
<dbReference type="GO" id="GO:0046872">
    <property type="term" value="F:metal ion binding"/>
    <property type="evidence" value="ECO:0007669"/>
    <property type="project" value="UniProtKB-KW"/>
</dbReference>
<evidence type="ECO:0000256" key="1">
    <source>
        <dbReference type="ARBA" id="ARBA00004196"/>
    </source>
</evidence>
<proteinExistence type="inferred from homology"/>
<comment type="similarity">
    <text evidence="5">Belongs to the bacterial solute-binding protein 9 family.</text>
</comment>
<reference evidence="6" key="2">
    <citation type="submission" date="2021-04" db="EMBL/GenBank/DDBJ databases">
        <authorList>
            <person name="Gilroy R."/>
        </authorList>
    </citation>
    <scope>NUCLEOTIDE SEQUENCE</scope>
    <source>
        <strain evidence="6">CHK169-2315</strain>
    </source>
</reference>
<name>A0A9D1PKA5_9BACI</name>
<dbReference type="PRINTS" id="PR00691">
    <property type="entry name" value="ADHESINB"/>
</dbReference>
<dbReference type="GO" id="GO:0030313">
    <property type="term" value="C:cell envelope"/>
    <property type="evidence" value="ECO:0007669"/>
    <property type="project" value="UniProtKB-SubCell"/>
</dbReference>
<evidence type="ECO:0000313" key="6">
    <source>
        <dbReference type="EMBL" id="HIV73995.1"/>
    </source>
</evidence>
<gene>
    <name evidence="6" type="ORF">H9895_02815</name>
</gene>
<evidence type="ECO:0000313" key="7">
    <source>
        <dbReference type="Proteomes" id="UP000823937"/>
    </source>
</evidence>
<evidence type="ECO:0000256" key="5">
    <source>
        <dbReference type="RuleBase" id="RU003512"/>
    </source>
</evidence>
<evidence type="ECO:0000256" key="4">
    <source>
        <dbReference type="ARBA" id="ARBA00022729"/>
    </source>
</evidence>
<evidence type="ECO:0000256" key="2">
    <source>
        <dbReference type="ARBA" id="ARBA00022448"/>
    </source>
</evidence>
<dbReference type="GO" id="GO:0030001">
    <property type="term" value="P:metal ion transport"/>
    <property type="evidence" value="ECO:0007669"/>
    <property type="project" value="InterPro"/>
</dbReference>
<sequence length="304" mass="33782">MMVLSAILVACGGNNSEKETATTNGEIKVVTSFTILTDMVEAIGGENVAVHNLVPTGTDPHEYEPLPEDIKAATDADVLFYNGLNLEGGKDGWFGKMMDATGQDWDNAYELTEGVEPEYVVSGDGREEEINPHAFLDPHVGIKMAENTIDALIEIDPDNEDYYKENGEAYVAQLQEIADEYEEKLGEIPEENRVLVTSEQAYQYMTKRYGLEEGFIWAIDTEENGSPEQIKSLLAFIQEHEPPVLFVETNVDTRPMETVAAESGVEIFGELYSDEIGEKGSEVDTYVKFLQYNIDMLHEGLIGE</sequence>
<protein>
    <submittedName>
        <fullName evidence="6">Zinc ABC transporter substrate-binding protein</fullName>
    </submittedName>
</protein>
<keyword evidence="3" id="KW-0479">Metal-binding</keyword>
<dbReference type="InterPro" id="IPR050492">
    <property type="entry name" value="Bact_metal-bind_prot9"/>
</dbReference>
<dbReference type="AlphaFoldDB" id="A0A9D1PKA5"/>
<comment type="subcellular location">
    <subcellularLocation>
        <location evidence="1">Cell envelope</location>
    </subcellularLocation>
</comment>
<organism evidence="6 7">
    <name type="scientific">Candidatus Pseudogracilibacillus intestinigallinarum</name>
    <dbReference type="NCBI Taxonomy" id="2838742"/>
    <lineage>
        <taxon>Bacteria</taxon>
        <taxon>Bacillati</taxon>
        <taxon>Bacillota</taxon>
        <taxon>Bacilli</taxon>
        <taxon>Bacillales</taxon>
        <taxon>Bacillaceae</taxon>
        <taxon>Pseudogracilibacillus</taxon>
    </lineage>
</organism>
<keyword evidence="2 5" id="KW-0813">Transport</keyword>
<dbReference type="InterPro" id="IPR006129">
    <property type="entry name" value="AdhesinB"/>
</dbReference>
<reference evidence="6" key="1">
    <citation type="journal article" date="2021" name="PeerJ">
        <title>Extensive microbial diversity within the chicken gut microbiome revealed by metagenomics and culture.</title>
        <authorList>
            <person name="Gilroy R."/>
            <person name="Ravi A."/>
            <person name="Getino M."/>
            <person name="Pursley I."/>
            <person name="Horton D.L."/>
            <person name="Alikhan N.F."/>
            <person name="Baker D."/>
            <person name="Gharbi K."/>
            <person name="Hall N."/>
            <person name="Watson M."/>
            <person name="Adriaenssens E.M."/>
            <person name="Foster-Nyarko E."/>
            <person name="Jarju S."/>
            <person name="Secka A."/>
            <person name="Antonio M."/>
            <person name="Oren A."/>
            <person name="Chaudhuri R.R."/>
            <person name="La Ragione R."/>
            <person name="Hildebrand F."/>
            <person name="Pallen M.J."/>
        </authorList>
    </citation>
    <scope>NUCLEOTIDE SEQUENCE</scope>
    <source>
        <strain evidence="6">CHK169-2315</strain>
    </source>
</reference>
<accession>A0A9D1PKA5</accession>
<evidence type="ECO:0000256" key="3">
    <source>
        <dbReference type="ARBA" id="ARBA00022723"/>
    </source>
</evidence>
<dbReference type="Proteomes" id="UP000823937">
    <property type="component" value="Unassembled WGS sequence"/>
</dbReference>
<dbReference type="PRINTS" id="PR00690">
    <property type="entry name" value="ADHESNFAMILY"/>
</dbReference>
<dbReference type="GO" id="GO:0007155">
    <property type="term" value="P:cell adhesion"/>
    <property type="evidence" value="ECO:0007669"/>
    <property type="project" value="InterPro"/>
</dbReference>
<comment type="caution">
    <text evidence="6">The sequence shown here is derived from an EMBL/GenBank/DDBJ whole genome shotgun (WGS) entry which is preliminary data.</text>
</comment>
<dbReference type="SUPFAM" id="SSF53807">
    <property type="entry name" value="Helical backbone' metal receptor"/>
    <property type="match status" value="1"/>
</dbReference>
<dbReference type="PANTHER" id="PTHR42953">
    <property type="entry name" value="HIGH-AFFINITY ZINC UPTAKE SYSTEM PROTEIN ZNUA-RELATED"/>
    <property type="match status" value="1"/>
</dbReference>
<dbReference type="Gene3D" id="3.40.50.1980">
    <property type="entry name" value="Nitrogenase molybdenum iron protein domain"/>
    <property type="match status" value="2"/>
</dbReference>
<dbReference type="Pfam" id="PF01297">
    <property type="entry name" value="ZnuA"/>
    <property type="match status" value="1"/>
</dbReference>
<dbReference type="InterPro" id="IPR006127">
    <property type="entry name" value="ZnuA-like"/>
</dbReference>
<dbReference type="InterPro" id="IPR006128">
    <property type="entry name" value="Lipoprotein_PsaA-like"/>
</dbReference>